<dbReference type="Gene3D" id="3.30.410.40">
    <property type="match status" value="1"/>
</dbReference>
<dbReference type="InterPro" id="IPR000172">
    <property type="entry name" value="GMC_OxRdtase_N"/>
</dbReference>
<gene>
    <name evidence="8" type="ORF">G3A50_21195</name>
</gene>
<name>A0A6P1YWK0_9HYPH</name>
<dbReference type="RefSeq" id="WP_163077083.1">
    <property type="nucleotide sequence ID" value="NZ_CP048630.1"/>
</dbReference>
<dbReference type="SUPFAM" id="SSF51905">
    <property type="entry name" value="FAD/NAD(P)-binding domain"/>
    <property type="match status" value="1"/>
</dbReference>
<sequence length="565" mass="61905">MSEHAYDYIVVGGGAAGAVLASRLSEASNLKVALIEAGRDTPPGAEPADTLDAYPIVAYFNRLYHWQNLAIHLTDPKPGVPGRRYEQARVMGGGTSINGQFSFRGVPWDYDHWREEGAEGWGWDDVLPYFRKLETDLDYGDSQLHGSHGPLPLRRVPEKDWSPFARTVATVLDKKGVPNIRDHNGVFDDGYFPMTINNVDGQRVSTARAYLTRDVRARPNLTILPETEMKELLFEGIRVTGLTAVGPGGPVTLKAGEVILSTGALQTPTHLMRAGIGPAAHLKEFGIDVRADRPGVGQNLQDHPMVAFAAYLPKSARLPATQRRHIQLGYRYTSGLPDTTPGDMFVLPSNRAAWHPLGRRLASILVCVNRPYSTGEVKLNGRDAETAPFVNFRQLSDERDLKRLEDGMHRLWGIVNDPAMDGVIENIFPATFSERVRKLGAVSRTNWFMTLMAAGIMGTGSLSRRLMIENVITPGLKAREMMGSPQALREWIIENACGSWHASGTCRIGRPEDPRAVVDSAARVIGVEGLRVVDASIMPAVISANTMLTTVMAGEKIADTIKSGR</sequence>
<dbReference type="Pfam" id="PF00732">
    <property type="entry name" value="GMC_oxred_N"/>
    <property type="match status" value="1"/>
</dbReference>
<dbReference type="EMBL" id="CP048630">
    <property type="protein sequence ID" value="QIB35944.1"/>
    <property type="molecule type" value="Genomic_DNA"/>
</dbReference>
<dbReference type="InterPro" id="IPR012132">
    <property type="entry name" value="GMC_OxRdtase"/>
</dbReference>
<evidence type="ECO:0000256" key="1">
    <source>
        <dbReference type="ARBA" id="ARBA00001974"/>
    </source>
</evidence>
<evidence type="ECO:0000313" key="9">
    <source>
        <dbReference type="Proteomes" id="UP000464751"/>
    </source>
</evidence>
<evidence type="ECO:0000256" key="3">
    <source>
        <dbReference type="ARBA" id="ARBA00022630"/>
    </source>
</evidence>
<dbReference type="GO" id="GO:0050660">
    <property type="term" value="F:flavin adenine dinucleotide binding"/>
    <property type="evidence" value="ECO:0007669"/>
    <property type="project" value="InterPro"/>
</dbReference>
<keyword evidence="3" id="KW-0285">Flavoprotein</keyword>
<organism evidence="8 9">
    <name type="scientific">Ancylobacter pratisalsi</name>
    <dbReference type="NCBI Taxonomy" id="1745854"/>
    <lineage>
        <taxon>Bacteria</taxon>
        <taxon>Pseudomonadati</taxon>
        <taxon>Pseudomonadota</taxon>
        <taxon>Alphaproteobacteria</taxon>
        <taxon>Hyphomicrobiales</taxon>
        <taxon>Xanthobacteraceae</taxon>
        <taxon>Ancylobacter</taxon>
    </lineage>
</organism>
<proteinExistence type="inferred from homology"/>
<feature type="binding site" evidence="5">
    <location>
        <begin position="500"/>
        <end position="501"/>
    </location>
    <ligand>
        <name>FAD</name>
        <dbReference type="ChEBI" id="CHEBI:57692"/>
    </ligand>
</feature>
<comment type="cofactor">
    <cofactor evidence="1 5">
        <name>FAD</name>
        <dbReference type="ChEBI" id="CHEBI:57692"/>
    </cofactor>
</comment>
<feature type="binding site" evidence="5">
    <location>
        <position position="90"/>
    </location>
    <ligand>
        <name>FAD</name>
        <dbReference type="ChEBI" id="CHEBI:57692"/>
    </ligand>
</feature>
<protein>
    <submittedName>
        <fullName evidence="8">NAD(P)-binding protein</fullName>
    </submittedName>
</protein>
<dbReference type="Proteomes" id="UP000464751">
    <property type="component" value="Chromosome"/>
</dbReference>
<dbReference type="InterPro" id="IPR036188">
    <property type="entry name" value="FAD/NAD-bd_sf"/>
</dbReference>
<evidence type="ECO:0000259" key="6">
    <source>
        <dbReference type="Pfam" id="PF00732"/>
    </source>
</evidence>
<dbReference type="AlphaFoldDB" id="A0A6P1YWK0"/>
<comment type="similarity">
    <text evidence="2">Belongs to the GMC oxidoreductase family.</text>
</comment>
<dbReference type="Pfam" id="PF05199">
    <property type="entry name" value="GMC_oxred_C"/>
    <property type="match status" value="1"/>
</dbReference>
<evidence type="ECO:0000256" key="2">
    <source>
        <dbReference type="ARBA" id="ARBA00010790"/>
    </source>
</evidence>
<dbReference type="PANTHER" id="PTHR11552">
    <property type="entry name" value="GLUCOSE-METHANOL-CHOLINE GMC OXIDOREDUCTASE"/>
    <property type="match status" value="1"/>
</dbReference>
<dbReference type="SUPFAM" id="SSF54373">
    <property type="entry name" value="FAD-linked reductases, C-terminal domain"/>
    <property type="match status" value="1"/>
</dbReference>
<dbReference type="GO" id="GO:0016614">
    <property type="term" value="F:oxidoreductase activity, acting on CH-OH group of donors"/>
    <property type="evidence" value="ECO:0007669"/>
    <property type="project" value="InterPro"/>
</dbReference>
<dbReference type="Gene3D" id="3.50.50.60">
    <property type="entry name" value="FAD/NAD(P)-binding domain"/>
    <property type="match status" value="2"/>
</dbReference>
<dbReference type="KEGG" id="apra:G3A50_21195"/>
<reference evidence="8 9" key="1">
    <citation type="submission" date="2020-02" db="EMBL/GenBank/DDBJ databases">
        <authorList>
            <person name="Li G."/>
        </authorList>
    </citation>
    <scope>NUCLEOTIDE SEQUENCE [LARGE SCALE GENOMIC DNA]</scope>
    <source>
        <strain evidence="8 9">DSM 102029</strain>
    </source>
</reference>
<dbReference type="PANTHER" id="PTHR11552:SF147">
    <property type="entry name" value="CHOLINE DEHYDROGENASE, MITOCHONDRIAL"/>
    <property type="match status" value="1"/>
</dbReference>
<evidence type="ECO:0000256" key="5">
    <source>
        <dbReference type="PIRSR" id="PIRSR000137-2"/>
    </source>
</evidence>
<evidence type="ECO:0000313" key="8">
    <source>
        <dbReference type="EMBL" id="QIB35944.1"/>
    </source>
</evidence>
<dbReference type="PIRSF" id="PIRSF000137">
    <property type="entry name" value="Alcohol_oxidase"/>
    <property type="match status" value="1"/>
</dbReference>
<keyword evidence="4 5" id="KW-0274">FAD</keyword>
<dbReference type="InterPro" id="IPR007867">
    <property type="entry name" value="GMC_OxRtase_C"/>
</dbReference>
<feature type="domain" description="Glucose-methanol-choline oxidoreductase N-terminal" evidence="6">
    <location>
        <begin position="6"/>
        <end position="304"/>
    </location>
</feature>
<feature type="domain" description="Glucose-methanol-choline oxidoreductase C-terminal" evidence="7">
    <location>
        <begin position="371"/>
        <end position="554"/>
    </location>
</feature>
<evidence type="ECO:0000256" key="4">
    <source>
        <dbReference type="ARBA" id="ARBA00022827"/>
    </source>
</evidence>
<evidence type="ECO:0000259" key="7">
    <source>
        <dbReference type="Pfam" id="PF05199"/>
    </source>
</evidence>
<keyword evidence="9" id="KW-1185">Reference proteome</keyword>
<accession>A0A6P1YWK0</accession>